<proteinExistence type="predicted"/>
<sequence length="39" mass="4482">MAKYSAWLTFFTLASLFRDPIVPLTGGLCFNELNRFNKV</sequence>
<keyword evidence="2" id="KW-1185">Reference proteome</keyword>
<dbReference type="EMBL" id="CP003200">
    <property type="protein sequence ID" value="AEW60026.1"/>
    <property type="molecule type" value="Genomic_DNA"/>
</dbReference>
<reference evidence="1 2" key="1">
    <citation type="journal article" date="2012" name="J. Bacteriol.">
        <title>Complete genome sequence of Klebsiella pneumoniae subsp. pneumoniae HS11286, a multidrug-resistant strain isolated from human sputum.</title>
        <authorList>
            <person name="Liu P."/>
            <person name="Li P."/>
            <person name="Jiang X."/>
            <person name="Bi D."/>
            <person name="Xie Y."/>
            <person name="Tai C."/>
            <person name="Deng Z."/>
            <person name="Rajakumar K."/>
            <person name="Ou H.Y."/>
        </authorList>
    </citation>
    <scope>NUCLEOTIDE SEQUENCE [LARGE SCALE GENOMIC DNA]</scope>
    <source>
        <strain evidence="1 2">HS11286</strain>
    </source>
</reference>
<dbReference type="RefSeq" id="WP_004142651.1">
    <property type="nucleotide sequence ID" value="NC_016845.1"/>
</dbReference>
<name>A0A0H3GP66_KLEPH</name>
<dbReference type="HOGENOM" id="CLU_3311254_0_0_6"/>
<dbReference type="STRING" id="1125630.KPHS_13280"/>
<dbReference type="Proteomes" id="UP000007841">
    <property type="component" value="Chromosome"/>
</dbReference>
<dbReference type="GeneID" id="11846329"/>
<accession>A0A0H3GP66</accession>
<dbReference type="PATRIC" id="fig|1125630.4.peg.1290"/>
<dbReference type="KEGG" id="kpm:KPHS_13280"/>
<evidence type="ECO:0000313" key="1">
    <source>
        <dbReference type="EMBL" id="AEW60026.1"/>
    </source>
</evidence>
<protein>
    <submittedName>
        <fullName evidence="1">Uncharacterized protein</fullName>
    </submittedName>
</protein>
<organism evidence="1 2">
    <name type="scientific">Klebsiella pneumoniae subsp. pneumoniae (strain HS11286)</name>
    <dbReference type="NCBI Taxonomy" id="1125630"/>
    <lineage>
        <taxon>Bacteria</taxon>
        <taxon>Pseudomonadati</taxon>
        <taxon>Pseudomonadota</taxon>
        <taxon>Gammaproteobacteria</taxon>
        <taxon>Enterobacterales</taxon>
        <taxon>Enterobacteriaceae</taxon>
        <taxon>Klebsiella/Raoultella group</taxon>
        <taxon>Klebsiella</taxon>
        <taxon>Klebsiella pneumoniae complex</taxon>
    </lineage>
</organism>
<dbReference type="RefSeq" id="YP_005225628.1">
    <property type="nucleotide sequence ID" value="NC_016845.1"/>
</dbReference>
<evidence type="ECO:0000313" key="2">
    <source>
        <dbReference type="Proteomes" id="UP000007841"/>
    </source>
</evidence>
<gene>
    <name evidence="1" type="ordered locus">KPHS_13280</name>
</gene>
<dbReference type="AlphaFoldDB" id="A0A0H3GP66"/>